<feature type="compositionally biased region" description="Low complexity" evidence="1">
    <location>
        <begin position="251"/>
        <end position="262"/>
    </location>
</feature>
<keyword evidence="3" id="KW-1185">Reference proteome</keyword>
<feature type="compositionally biased region" description="Polar residues" evidence="1">
    <location>
        <begin position="48"/>
        <end position="61"/>
    </location>
</feature>
<dbReference type="AlphaFoldDB" id="A0AA40ES25"/>
<evidence type="ECO:0000256" key="1">
    <source>
        <dbReference type="SAM" id="MobiDB-lite"/>
    </source>
</evidence>
<comment type="caution">
    <text evidence="2">The sequence shown here is derived from an EMBL/GenBank/DDBJ whole genome shotgun (WGS) entry which is preliminary data.</text>
</comment>
<name>A0AA40ES25_9PEZI</name>
<reference evidence="2" key="1">
    <citation type="submission" date="2023-06" db="EMBL/GenBank/DDBJ databases">
        <title>Genome-scale phylogeny and comparative genomics of the fungal order Sordariales.</title>
        <authorList>
            <consortium name="Lawrence Berkeley National Laboratory"/>
            <person name="Hensen N."/>
            <person name="Bonometti L."/>
            <person name="Westerberg I."/>
            <person name="Brannstrom I.O."/>
            <person name="Guillou S."/>
            <person name="Cros-Aarteil S."/>
            <person name="Calhoun S."/>
            <person name="Haridas S."/>
            <person name="Kuo A."/>
            <person name="Mondo S."/>
            <person name="Pangilinan J."/>
            <person name="Riley R."/>
            <person name="Labutti K."/>
            <person name="Andreopoulos B."/>
            <person name="Lipzen A."/>
            <person name="Chen C."/>
            <person name="Yanf M."/>
            <person name="Daum C."/>
            <person name="Ng V."/>
            <person name="Clum A."/>
            <person name="Steindorff A."/>
            <person name="Ohm R."/>
            <person name="Martin F."/>
            <person name="Silar P."/>
            <person name="Natvig D."/>
            <person name="Lalanne C."/>
            <person name="Gautier V."/>
            <person name="Ament-Velasquez S.L."/>
            <person name="Kruys A."/>
            <person name="Hutchinson M.I."/>
            <person name="Powell A.J."/>
            <person name="Barry K."/>
            <person name="Miller A.N."/>
            <person name="Grigoriev I.V."/>
            <person name="Debuchy R."/>
            <person name="Gladieux P."/>
            <person name="Thoren M.H."/>
            <person name="Johannesson H."/>
        </authorList>
    </citation>
    <scope>NUCLEOTIDE SEQUENCE</scope>
    <source>
        <strain evidence="2">CBS 540.89</strain>
    </source>
</reference>
<dbReference type="Proteomes" id="UP001172159">
    <property type="component" value="Unassembled WGS sequence"/>
</dbReference>
<feature type="compositionally biased region" description="Low complexity" evidence="1">
    <location>
        <begin position="33"/>
        <end position="47"/>
    </location>
</feature>
<dbReference type="PANTHER" id="PTHR38166:SF1">
    <property type="entry name" value="C2H2-TYPE DOMAIN-CONTAINING PROTEIN"/>
    <property type="match status" value="1"/>
</dbReference>
<feature type="region of interest" description="Disordered" evidence="1">
    <location>
        <begin position="246"/>
        <end position="286"/>
    </location>
</feature>
<evidence type="ECO:0000313" key="2">
    <source>
        <dbReference type="EMBL" id="KAK0744476.1"/>
    </source>
</evidence>
<feature type="region of interest" description="Disordered" evidence="1">
    <location>
        <begin position="1"/>
        <end position="105"/>
    </location>
</feature>
<feature type="compositionally biased region" description="Polar residues" evidence="1">
    <location>
        <begin position="1"/>
        <end position="26"/>
    </location>
</feature>
<protein>
    <recommendedName>
        <fullName evidence="4">C2H2-type domain-containing protein</fullName>
    </recommendedName>
</protein>
<dbReference type="PANTHER" id="PTHR38166">
    <property type="entry name" value="C2H2-TYPE DOMAIN-CONTAINING PROTEIN-RELATED"/>
    <property type="match status" value="1"/>
</dbReference>
<sequence>MPLPNSRSATPSQRSNPSRLRNTLLHSRTPPAHSSSLSRHSTSNTPSTSLNRTHGRQTPQEEPQVLPRAGPSRAWELRPPSRPYITMSSRPSSTMDGRISTQSPRLSVLERAQEAKREEDALATRAARRESLAHRLASARTAADGALALTAESPMRYTAVPRRHTGQDIPIQNVLRQDAGYQSMSADILAAVFLQEKHNMDPERASRALRIWDAVIKCLDEISMSMDVTPGQLMCHSADRLDCESNTGRQSLLSPLSRVPPSLKGPLPEQQDGPKTPTDAPGPKYPCPFRKRNPVRFNIREHDSCAQTPFSFMELRKHIVSHHKQRYKPRQCRRCKVQFGSDMALLEHLMLPKDQICDVNSSPGNYDQEDGISPEIEKALHDPKQADDSWTWESIWRLLFPCDTEIPDSGLFPLCPRSIYRDADNWQIFIP</sequence>
<accession>A0AA40ES25</accession>
<gene>
    <name evidence="2" type="ORF">B0T21DRAFT_281204</name>
</gene>
<organism evidence="2 3">
    <name type="scientific">Apiosordaria backusii</name>
    <dbReference type="NCBI Taxonomy" id="314023"/>
    <lineage>
        <taxon>Eukaryota</taxon>
        <taxon>Fungi</taxon>
        <taxon>Dikarya</taxon>
        <taxon>Ascomycota</taxon>
        <taxon>Pezizomycotina</taxon>
        <taxon>Sordariomycetes</taxon>
        <taxon>Sordariomycetidae</taxon>
        <taxon>Sordariales</taxon>
        <taxon>Lasiosphaeriaceae</taxon>
        <taxon>Apiosordaria</taxon>
    </lineage>
</organism>
<proteinExistence type="predicted"/>
<dbReference type="EMBL" id="JAUKTV010000002">
    <property type="protein sequence ID" value="KAK0744476.1"/>
    <property type="molecule type" value="Genomic_DNA"/>
</dbReference>
<feature type="compositionally biased region" description="Polar residues" evidence="1">
    <location>
        <begin position="86"/>
        <end position="105"/>
    </location>
</feature>
<evidence type="ECO:0008006" key="4">
    <source>
        <dbReference type="Google" id="ProtNLM"/>
    </source>
</evidence>
<evidence type="ECO:0000313" key="3">
    <source>
        <dbReference type="Proteomes" id="UP001172159"/>
    </source>
</evidence>